<evidence type="ECO:0000256" key="6">
    <source>
        <dbReference type="ARBA" id="ARBA00022989"/>
    </source>
</evidence>
<keyword evidence="7 8" id="KW-0472">Membrane</keyword>
<keyword evidence="4" id="KW-1003">Cell membrane</keyword>
<accession>A0A379ETI4</accession>
<dbReference type="InterPro" id="IPR038770">
    <property type="entry name" value="Na+/solute_symporter_sf"/>
</dbReference>
<feature type="transmembrane region" description="Helical" evidence="8">
    <location>
        <begin position="262"/>
        <end position="281"/>
    </location>
</feature>
<protein>
    <submittedName>
        <fullName evidence="9">Auxin efflux carrier family protein</fullName>
    </submittedName>
</protein>
<dbReference type="Gene3D" id="1.20.1530.20">
    <property type="match status" value="1"/>
</dbReference>
<proteinExistence type="inferred from homology"/>
<dbReference type="Proteomes" id="UP000254704">
    <property type="component" value="Unassembled WGS sequence"/>
</dbReference>
<evidence type="ECO:0000256" key="5">
    <source>
        <dbReference type="ARBA" id="ARBA00022692"/>
    </source>
</evidence>
<evidence type="ECO:0000256" key="8">
    <source>
        <dbReference type="SAM" id="Phobius"/>
    </source>
</evidence>
<dbReference type="Pfam" id="PF03547">
    <property type="entry name" value="Mem_trans"/>
    <property type="match status" value="1"/>
</dbReference>
<feature type="transmembrane region" description="Helical" evidence="8">
    <location>
        <begin position="172"/>
        <end position="190"/>
    </location>
</feature>
<dbReference type="InterPro" id="IPR004776">
    <property type="entry name" value="Mem_transp_PIN-like"/>
</dbReference>
<gene>
    <name evidence="9" type="ORF">NCTC11621_00735</name>
</gene>
<comment type="subcellular location">
    <subcellularLocation>
        <location evidence="1">Cell membrane</location>
        <topology evidence="1">Multi-pass membrane protein</topology>
    </subcellularLocation>
</comment>
<comment type="similarity">
    <text evidence="2">Belongs to the auxin efflux carrier (TC 2.A.69) family.</text>
</comment>
<feature type="transmembrane region" description="Helical" evidence="8">
    <location>
        <begin position="72"/>
        <end position="98"/>
    </location>
</feature>
<dbReference type="RefSeq" id="WP_115322627.1">
    <property type="nucleotide sequence ID" value="NZ_UGTV01000015.1"/>
</dbReference>
<name>A0A379ETI4_9PAST</name>
<evidence type="ECO:0000256" key="1">
    <source>
        <dbReference type="ARBA" id="ARBA00004651"/>
    </source>
</evidence>
<keyword evidence="3" id="KW-0813">Transport</keyword>
<evidence type="ECO:0000256" key="2">
    <source>
        <dbReference type="ARBA" id="ARBA00010145"/>
    </source>
</evidence>
<organism evidence="9 10">
    <name type="scientific">Pasteurella canis</name>
    <dbReference type="NCBI Taxonomy" id="753"/>
    <lineage>
        <taxon>Bacteria</taxon>
        <taxon>Pseudomonadati</taxon>
        <taxon>Pseudomonadota</taxon>
        <taxon>Gammaproteobacteria</taxon>
        <taxon>Pasteurellales</taxon>
        <taxon>Pasteurellaceae</taxon>
        <taxon>Pasteurella</taxon>
    </lineage>
</organism>
<reference evidence="9 10" key="1">
    <citation type="submission" date="2018-06" db="EMBL/GenBank/DDBJ databases">
        <authorList>
            <consortium name="Pathogen Informatics"/>
            <person name="Doyle S."/>
        </authorList>
    </citation>
    <scope>NUCLEOTIDE SEQUENCE [LARGE SCALE GENOMIC DNA]</scope>
    <source>
        <strain evidence="9 10">NCTC11621</strain>
    </source>
</reference>
<dbReference type="PANTHER" id="PTHR36838:SF4">
    <property type="entry name" value="AUXIN EFFLUX CARRIER FAMILY PROTEIN"/>
    <property type="match status" value="1"/>
</dbReference>
<evidence type="ECO:0000313" key="10">
    <source>
        <dbReference type="Proteomes" id="UP000254704"/>
    </source>
</evidence>
<feature type="transmembrane region" description="Helical" evidence="8">
    <location>
        <begin position="110"/>
        <end position="127"/>
    </location>
</feature>
<evidence type="ECO:0000256" key="3">
    <source>
        <dbReference type="ARBA" id="ARBA00022448"/>
    </source>
</evidence>
<dbReference type="OrthoDB" id="9786439at2"/>
<sequence length="319" mass="33846">MHNTDFLSSFLFSMSVTLPTVLMLLLGVVLQRLHIVDDKFTGQATKIIFNITLPILLFLNITSNPVEFRSQLLPIAASFTGTLLLFIVAELVAAKFIVEKQERGTFVQGVYRGNNGILGLALCINAYGEAGLAPASIYAAATIFLFNVLGVITLSRSFADGRVSFWGIVKNVIKNPLIIAIVLGYVVNGLELQFPKTLQTTGNYLASMTLPLALICAGASVKFNGSASGSRTVIWGSIGRVIIAPIFMVCIGKLFGLSGMNMGILFLMAATPMATITYAMVRGMGGNGTSAANIIALTTLGAIITSSVGLLILSQLGWV</sequence>
<dbReference type="GO" id="GO:0005886">
    <property type="term" value="C:plasma membrane"/>
    <property type="evidence" value="ECO:0007669"/>
    <property type="project" value="UniProtKB-SubCell"/>
</dbReference>
<evidence type="ECO:0000256" key="7">
    <source>
        <dbReference type="ARBA" id="ARBA00023136"/>
    </source>
</evidence>
<feature type="transmembrane region" description="Helical" evidence="8">
    <location>
        <begin position="47"/>
        <end position="66"/>
    </location>
</feature>
<feature type="transmembrane region" description="Helical" evidence="8">
    <location>
        <begin position="293"/>
        <end position="313"/>
    </location>
</feature>
<feature type="transmembrane region" description="Helical" evidence="8">
    <location>
        <begin position="202"/>
        <end position="221"/>
    </location>
</feature>
<dbReference type="GO" id="GO:0055085">
    <property type="term" value="P:transmembrane transport"/>
    <property type="evidence" value="ECO:0007669"/>
    <property type="project" value="InterPro"/>
</dbReference>
<keyword evidence="6 8" id="KW-1133">Transmembrane helix</keyword>
<evidence type="ECO:0000256" key="4">
    <source>
        <dbReference type="ARBA" id="ARBA00022475"/>
    </source>
</evidence>
<evidence type="ECO:0000313" key="9">
    <source>
        <dbReference type="EMBL" id="SUC09715.1"/>
    </source>
</evidence>
<dbReference type="EMBL" id="UGTV01000015">
    <property type="protein sequence ID" value="SUC09715.1"/>
    <property type="molecule type" value="Genomic_DNA"/>
</dbReference>
<dbReference type="AlphaFoldDB" id="A0A379ETI4"/>
<feature type="transmembrane region" description="Helical" evidence="8">
    <location>
        <begin position="133"/>
        <end position="152"/>
    </location>
</feature>
<keyword evidence="5 8" id="KW-0812">Transmembrane</keyword>
<dbReference type="PANTHER" id="PTHR36838">
    <property type="entry name" value="AUXIN EFFLUX CARRIER FAMILY PROTEIN"/>
    <property type="match status" value="1"/>
</dbReference>
<feature type="transmembrane region" description="Helical" evidence="8">
    <location>
        <begin position="6"/>
        <end position="26"/>
    </location>
</feature>
<feature type="transmembrane region" description="Helical" evidence="8">
    <location>
        <begin position="233"/>
        <end position="256"/>
    </location>
</feature>